<dbReference type="RefSeq" id="WP_323356146.1">
    <property type="nucleotide sequence ID" value="NZ_JAYGHY010000012.1"/>
</dbReference>
<evidence type="ECO:0000256" key="1">
    <source>
        <dbReference type="SAM" id="SignalP"/>
    </source>
</evidence>
<evidence type="ECO:0000313" key="3">
    <source>
        <dbReference type="Proteomes" id="UP001302329"/>
    </source>
</evidence>
<name>A0ABU5SUH1_9CYAN</name>
<evidence type="ECO:0000313" key="2">
    <source>
        <dbReference type="EMBL" id="MEA5442053.1"/>
    </source>
</evidence>
<comment type="caution">
    <text evidence="2">The sequence shown here is derived from an EMBL/GenBank/DDBJ whole genome shotgun (WGS) entry which is preliminary data.</text>
</comment>
<protein>
    <recommendedName>
        <fullName evidence="4">PEP-CTERM sorting domain-containing protein</fullName>
    </recommendedName>
</protein>
<reference evidence="2 3" key="1">
    <citation type="submission" date="2023-12" db="EMBL/GenBank/DDBJ databases">
        <title>Baltic Sea Cyanobacteria.</title>
        <authorList>
            <person name="Delbaje E."/>
            <person name="Fewer D.P."/>
            <person name="Shishido T.K."/>
        </authorList>
    </citation>
    <scope>NUCLEOTIDE SEQUENCE [LARGE SCALE GENOMIC DNA]</scope>
    <source>
        <strain evidence="2 3">UHCC 0281</strain>
    </source>
</reference>
<feature type="chain" id="PRO_5047141277" description="PEP-CTERM sorting domain-containing protein" evidence="1">
    <location>
        <begin position="31"/>
        <end position="255"/>
    </location>
</feature>
<dbReference type="EMBL" id="JAYGHY010000012">
    <property type="protein sequence ID" value="MEA5442053.1"/>
    <property type="molecule type" value="Genomic_DNA"/>
</dbReference>
<keyword evidence="1" id="KW-0732">Signal</keyword>
<dbReference type="Proteomes" id="UP001302329">
    <property type="component" value="Unassembled WGS sequence"/>
</dbReference>
<keyword evidence="3" id="KW-1185">Reference proteome</keyword>
<accession>A0ABU5SUH1</accession>
<evidence type="ECO:0008006" key="4">
    <source>
        <dbReference type="Google" id="ProtNLM"/>
    </source>
</evidence>
<organism evidence="2 3">
    <name type="scientific">Cyanobium gracile UHCC 0281</name>
    <dbReference type="NCBI Taxonomy" id="3110309"/>
    <lineage>
        <taxon>Bacteria</taxon>
        <taxon>Bacillati</taxon>
        <taxon>Cyanobacteriota</taxon>
        <taxon>Cyanophyceae</taxon>
        <taxon>Synechococcales</taxon>
        <taxon>Prochlorococcaceae</taxon>
        <taxon>Cyanobium</taxon>
    </lineage>
</organism>
<gene>
    <name evidence="2" type="ORF">VB739_05755</name>
</gene>
<proteinExistence type="predicted"/>
<sequence>MLSLRTPIGLGAALSASLAASLLSVAPAQAQEFAPSGNEWPGGVDGSSKPANCTAFTPGATIFSGDFACTSGDKIYSSFFLTTDTGGALNSGVFNFTFSGTNHTLAALANFAPGTYEFGYTMTIFDALNSGQRLESANTSATSSVIGSNIPAWTKTLNVSTNDEILDITTTQSQPIIVNSNGPKTFGVAVQPVSADFISKLIVANLPSNSVQGITDSVTQKFDDGETVPGPLPILGAGAAFGLSRKLRRRIKQTA</sequence>
<feature type="signal peptide" evidence="1">
    <location>
        <begin position="1"/>
        <end position="30"/>
    </location>
</feature>